<keyword evidence="5 8" id="KW-0067">ATP-binding</keyword>
<dbReference type="OrthoDB" id="9810148at2"/>
<dbReference type="InterPro" id="IPR027417">
    <property type="entry name" value="P-loop_NTPase"/>
</dbReference>
<keyword evidence="8" id="KW-0808">Transferase</keyword>
<comment type="caution">
    <text evidence="10">The sequence shown here is derived from an EMBL/GenBank/DDBJ whole genome shotgun (WGS) entry which is preliminary data.</text>
</comment>
<keyword evidence="3 8" id="KW-0547">Nucleotide-binding</keyword>
<dbReference type="PRINTS" id="PR00300">
    <property type="entry name" value="CLPPROTEASEA"/>
</dbReference>
<protein>
    <recommendedName>
        <fullName evidence="8">DNA polymerase III subunit gamma/tau</fullName>
        <ecNumber evidence="8">2.7.7.7</ecNumber>
    </recommendedName>
</protein>
<keyword evidence="6 8" id="KW-0239">DNA-directed DNA polymerase</keyword>
<dbReference type="RefSeq" id="WP_104207847.1">
    <property type="nucleotide sequence ID" value="NZ_PHNF01000001.1"/>
</dbReference>
<evidence type="ECO:0000256" key="4">
    <source>
        <dbReference type="ARBA" id="ARBA00022833"/>
    </source>
</evidence>
<comment type="function">
    <text evidence="8">DNA polymerase III is a complex, multichain enzyme responsible for most of the replicative synthesis in bacteria. This DNA polymerase also exhibits 3' to 5' exonuclease activity.</text>
</comment>
<dbReference type="GO" id="GO:0003887">
    <property type="term" value="F:DNA-directed DNA polymerase activity"/>
    <property type="evidence" value="ECO:0007669"/>
    <property type="project" value="UniProtKB-KW"/>
</dbReference>
<keyword evidence="8" id="KW-0548">Nucleotidyltransferase</keyword>
<dbReference type="InterPro" id="IPR012763">
    <property type="entry name" value="DNA_pol_III_sug/sutau_N"/>
</dbReference>
<comment type="similarity">
    <text evidence="1 8">Belongs to the DnaX/STICHEL family.</text>
</comment>
<evidence type="ECO:0000256" key="5">
    <source>
        <dbReference type="ARBA" id="ARBA00022840"/>
    </source>
</evidence>
<dbReference type="NCBIfam" id="TIGR02397">
    <property type="entry name" value="dnaX_nterm"/>
    <property type="match status" value="1"/>
</dbReference>
<proteinExistence type="inferred from homology"/>
<dbReference type="InterPro" id="IPR050238">
    <property type="entry name" value="DNA_Rep/Repair_Clamp_Loader"/>
</dbReference>
<sequence>MNNNTTIYRKYRPSNFNSVAGHKNVVEILKKQLQTNKIAQSFLFAGQRGTGKTSIARILAKSVNCENLIEGLSCETCKNCVSSNEQKNPDIIEMDAASNNGVDEIRDIKNNVSTLPLIGKYKVYIIDEVHMLTKAAFNALLKTLEEPPKHAIFILATTEYSRIPATIISRCQIFNFKKIDKSAIKARVKFIIENEGFKVEEEVLTEIAILCDGSLRDASNIIEQLINISNIQISMNDLKSIFYVAPKQEKIELILNIIQNNPQNIIKYFEDADNQGMDFDVLTLSLIEILKEIIEFKFLKLESYLSVLDQEDLNNFNEVEIKELFKIADNLSEVYAKTKGTNINFNYLLISILKLLDKSIGFTIKDEIVNKNTANHKINSLVFKPSEAEETIQTTKPLTYSASKDFMSEFNEKAKEEIKQEEIKNVEHNLFSNQNQTNKTLEFTFNKSEEIMETNKQEKISEEIIVDQKEVLFETVDSIIFDLKQKIFENENKKSFLVSIIEVINLLLKANKDTREENQIILDNIFNVDNEGKFVNKELANELSPLIGFKIIASSENQILLRHDNFKNVKYLCYSLLEESFLKKIKTIFKGRIIIPISETLWNDIKIEYKQLKENNTLPKYIPRSFNEYYEEKRKSLLSSSVDEKTLKAASELFNIEDMEVE</sequence>
<keyword evidence="4" id="KW-0862">Zinc</keyword>
<dbReference type="Gene3D" id="3.40.50.300">
    <property type="entry name" value="P-loop containing nucleotide triphosphate hydrolases"/>
    <property type="match status" value="1"/>
</dbReference>
<dbReference type="GO" id="GO:0005524">
    <property type="term" value="F:ATP binding"/>
    <property type="evidence" value="ECO:0007669"/>
    <property type="project" value="UniProtKB-KW"/>
</dbReference>
<evidence type="ECO:0000313" key="11">
    <source>
        <dbReference type="Proteomes" id="UP000239785"/>
    </source>
</evidence>
<dbReference type="EMBL" id="PHNF01000001">
    <property type="protein sequence ID" value="PPE06676.1"/>
    <property type="molecule type" value="Genomic_DNA"/>
</dbReference>
<dbReference type="EC" id="2.7.7.7" evidence="8"/>
<evidence type="ECO:0000256" key="6">
    <source>
        <dbReference type="ARBA" id="ARBA00022932"/>
    </source>
</evidence>
<dbReference type="SUPFAM" id="SSF52540">
    <property type="entry name" value="P-loop containing nucleoside triphosphate hydrolases"/>
    <property type="match status" value="1"/>
</dbReference>
<dbReference type="Gene3D" id="1.10.8.60">
    <property type="match status" value="1"/>
</dbReference>
<dbReference type="PANTHER" id="PTHR11669">
    <property type="entry name" value="REPLICATION FACTOR C / DNA POLYMERASE III GAMMA-TAU SUBUNIT"/>
    <property type="match status" value="1"/>
</dbReference>
<keyword evidence="11" id="KW-1185">Reference proteome</keyword>
<dbReference type="GO" id="GO:0006261">
    <property type="term" value="P:DNA-templated DNA replication"/>
    <property type="evidence" value="ECO:0007669"/>
    <property type="project" value="TreeGrafter"/>
</dbReference>
<dbReference type="GO" id="GO:0009360">
    <property type="term" value="C:DNA polymerase III complex"/>
    <property type="evidence" value="ECO:0007669"/>
    <property type="project" value="InterPro"/>
</dbReference>
<name>A0A2S5RH64_9MOLU</name>
<dbReference type="PANTHER" id="PTHR11669:SF0">
    <property type="entry name" value="PROTEIN STICHEL-LIKE 2"/>
    <property type="match status" value="1"/>
</dbReference>
<feature type="domain" description="AAA+ ATPase" evidence="9">
    <location>
        <begin position="38"/>
        <end position="180"/>
    </location>
</feature>
<comment type="catalytic activity">
    <reaction evidence="7 8">
        <text>DNA(n) + a 2'-deoxyribonucleoside 5'-triphosphate = DNA(n+1) + diphosphate</text>
        <dbReference type="Rhea" id="RHEA:22508"/>
        <dbReference type="Rhea" id="RHEA-COMP:17339"/>
        <dbReference type="Rhea" id="RHEA-COMP:17340"/>
        <dbReference type="ChEBI" id="CHEBI:33019"/>
        <dbReference type="ChEBI" id="CHEBI:61560"/>
        <dbReference type="ChEBI" id="CHEBI:173112"/>
        <dbReference type="EC" id="2.7.7.7"/>
    </reaction>
</comment>
<gene>
    <name evidence="8 10" type="primary">dnaX</name>
    <name evidence="10" type="ORF">MCORR_v1c03070</name>
</gene>
<organism evidence="10 11">
    <name type="scientific">Mesoplasma corruscae</name>
    <dbReference type="NCBI Taxonomy" id="216874"/>
    <lineage>
        <taxon>Bacteria</taxon>
        <taxon>Bacillati</taxon>
        <taxon>Mycoplasmatota</taxon>
        <taxon>Mollicutes</taxon>
        <taxon>Entomoplasmatales</taxon>
        <taxon>Entomoplasmataceae</taxon>
        <taxon>Mesoplasma</taxon>
    </lineage>
</organism>
<dbReference type="FunFam" id="3.40.50.300:FF:000014">
    <property type="entry name" value="DNA polymerase III subunit gamma/tau"/>
    <property type="match status" value="1"/>
</dbReference>
<dbReference type="AlphaFoldDB" id="A0A2S5RH64"/>
<dbReference type="SMART" id="SM00382">
    <property type="entry name" value="AAA"/>
    <property type="match status" value="1"/>
</dbReference>
<dbReference type="GO" id="GO:0046872">
    <property type="term" value="F:metal ion binding"/>
    <property type="evidence" value="ECO:0007669"/>
    <property type="project" value="UniProtKB-KW"/>
</dbReference>
<dbReference type="CDD" id="cd00009">
    <property type="entry name" value="AAA"/>
    <property type="match status" value="1"/>
</dbReference>
<dbReference type="InterPro" id="IPR001270">
    <property type="entry name" value="ClpA/B"/>
</dbReference>
<keyword evidence="8" id="KW-0235">DNA replication</keyword>
<dbReference type="InterPro" id="IPR003593">
    <property type="entry name" value="AAA+_ATPase"/>
</dbReference>
<evidence type="ECO:0000313" key="10">
    <source>
        <dbReference type="EMBL" id="PPE06676.1"/>
    </source>
</evidence>
<dbReference type="Pfam" id="PF13177">
    <property type="entry name" value="DNA_pol3_delta2"/>
    <property type="match status" value="1"/>
</dbReference>
<evidence type="ECO:0000256" key="7">
    <source>
        <dbReference type="ARBA" id="ARBA00049244"/>
    </source>
</evidence>
<accession>A0A2S5RH64</accession>
<dbReference type="Proteomes" id="UP000239785">
    <property type="component" value="Unassembled WGS sequence"/>
</dbReference>
<evidence type="ECO:0000256" key="8">
    <source>
        <dbReference type="RuleBase" id="RU364063"/>
    </source>
</evidence>
<evidence type="ECO:0000256" key="2">
    <source>
        <dbReference type="ARBA" id="ARBA00022723"/>
    </source>
</evidence>
<evidence type="ECO:0000259" key="9">
    <source>
        <dbReference type="SMART" id="SM00382"/>
    </source>
</evidence>
<reference evidence="10 11" key="1">
    <citation type="submission" date="2017-11" db="EMBL/GenBank/DDBJ databases">
        <title>Genome sequence of Mesoplasma corruscae ELCA-2 (ATCC 49579).</title>
        <authorList>
            <person name="Lo W.-S."/>
            <person name="Kuo C.-H."/>
        </authorList>
    </citation>
    <scope>NUCLEOTIDE SEQUENCE [LARGE SCALE GENOMIC DNA]</scope>
    <source>
        <strain evidence="10 11">ELCA-2</strain>
    </source>
</reference>
<comment type="subunit">
    <text evidence="8">DNA polymerase III contains a core (composed of alpha, epsilon and theta chains) that associates with a tau subunit. This core dimerizes to form the POLIII' complex. PolIII' associates with the gamma complex (composed of gamma, delta, delta', psi and chi chains) and with the beta chain to form the complete DNA polymerase III complex.</text>
</comment>
<evidence type="ECO:0000256" key="3">
    <source>
        <dbReference type="ARBA" id="ARBA00022741"/>
    </source>
</evidence>
<keyword evidence="2" id="KW-0479">Metal-binding</keyword>
<evidence type="ECO:0000256" key="1">
    <source>
        <dbReference type="ARBA" id="ARBA00006360"/>
    </source>
</evidence>